<evidence type="ECO:0000259" key="1">
    <source>
        <dbReference type="Pfam" id="PF02538"/>
    </source>
</evidence>
<dbReference type="Proteomes" id="UP001596417">
    <property type="component" value="Unassembled WGS sequence"/>
</dbReference>
<dbReference type="InterPro" id="IPR045079">
    <property type="entry name" value="Oxoprolinase-like"/>
</dbReference>
<dbReference type="AlphaFoldDB" id="A0ABD5YIT5"/>
<dbReference type="PANTHER" id="PTHR11365">
    <property type="entry name" value="5-OXOPROLINASE RELATED"/>
    <property type="match status" value="1"/>
</dbReference>
<feature type="domain" description="Hydantoinase B/oxoprolinase" evidence="1">
    <location>
        <begin position="8"/>
        <end position="548"/>
    </location>
</feature>
<keyword evidence="3" id="KW-1185">Reference proteome</keyword>
<sequence length="597" mass="65421">MNTATDIDAATIEVIRNYLTSAATEMQRTLVRTAYNTIVYEILDFGISIYDRDLNLIADSPGLALFLGANDYGIEKAVEYVGEENFEPGDVLIMNYPYWSGTHTLDVLLFAPVFYDDELIGYTTCRAHWLDLGAKDSGYVLDSEDIHQEGIIFPGTKVYKGGQPDEEILDIIRFNSRIPDKVIGDLNAQIAAVRTGKERLCELYDKYGSATIETAIDRILDHGERTARKAVADLPDGRWSATGYADGTAPDRKEPIKLHATVEIDGEDFTVDFTGSSGTVDEPLNIPPGMTESVAKLCFKTVTTPGEDSNAGQYEPISVVMDEDNIFNASYPVPTFTIWTAIIAIDVVYEALSKALPEAVPAASGGDICDIMLFGEDPETGRQFVEANNEGVGRGASADHDGGNALMHISQSMVQNIPVEVFENKAPIRFNQLSVREDSAGPGEYRGGFGIRRDYEITEPVGALSIIQKTRTDNWGLQGGKPGAKNVVVLDPNTDDESWKERIDILVDNDDLYTDIGSEKYAGMFRGTFMPGEIISNRTGGGGGYGDPYDRSPEQVCDDVVDGYVSQEAAREAYGVEITDDNEIDWETTESLRSQHN</sequence>
<dbReference type="Pfam" id="PF02538">
    <property type="entry name" value="Hydantoinase_B"/>
    <property type="match status" value="1"/>
</dbReference>
<accession>A0ABD5YIT5</accession>
<dbReference type="GeneID" id="76198811"/>
<organism evidence="2 3">
    <name type="scientific">Halocatena marina</name>
    <dbReference type="NCBI Taxonomy" id="2934937"/>
    <lineage>
        <taxon>Archaea</taxon>
        <taxon>Methanobacteriati</taxon>
        <taxon>Methanobacteriota</taxon>
        <taxon>Stenosarchaea group</taxon>
        <taxon>Halobacteria</taxon>
        <taxon>Halobacteriales</taxon>
        <taxon>Natronomonadaceae</taxon>
        <taxon>Halocatena</taxon>
    </lineage>
</organism>
<evidence type="ECO:0000313" key="3">
    <source>
        <dbReference type="Proteomes" id="UP001596417"/>
    </source>
</evidence>
<protein>
    <submittedName>
        <fullName evidence="2">Hydantoinase B/oxoprolinase family protein</fullName>
    </submittedName>
</protein>
<gene>
    <name evidence="2" type="ORF">ACFQL7_04870</name>
</gene>
<dbReference type="PANTHER" id="PTHR11365:SF23">
    <property type="entry name" value="HYPOTHETICAL 5-OXOPROLINASE (EUROFUNG)-RELATED"/>
    <property type="match status" value="1"/>
</dbReference>
<reference evidence="2 3" key="1">
    <citation type="journal article" date="2019" name="Int. J. Syst. Evol. Microbiol.">
        <title>The Global Catalogue of Microorganisms (GCM) 10K type strain sequencing project: providing services to taxonomists for standard genome sequencing and annotation.</title>
        <authorList>
            <consortium name="The Broad Institute Genomics Platform"/>
            <consortium name="The Broad Institute Genome Sequencing Center for Infectious Disease"/>
            <person name="Wu L."/>
            <person name="Ma J."/>
        </authorList>
    </citation>
    <scope>NUCLEOTIDE SEQUENCE [LARGE SCALE GENOMIC DNA]</scope>
    <source>
        <strain evidence="2 3">RDMS1</strain>
    </source>
</reference>
<name>A0ABD5YIT5_9EURY</name>
<dbReference type="RefSeq" id="WP_248905219.1">
    <property type="nucleotide sequence ID" value="NZ_CP109979.1"/>
</dbReference>
<proteinExistence type="predicted"/>
<comment type="caution">
    <text evidence="2">The sequence shown here is derived from an EMBL/GenBank/DDBJ whole genome shotgun (WGS) entry which is preliminary data.</text>
</comment>
<dbReference type="EMBL" id="JBHTAX010000001">
    <property type="protein sequence ID" value="MFC7189246.1"/>
    <property type="molecule type" value="Genomic_DNA"/>
</dbReference>
<evidence type="ECO:0000313" key="2">
    <source>
        <dbReference type="EMBL" id="MFC7189246.1"/>
    </source>
</evidence>
<dbReference type="InterPro" id="IPR003692">
    <property type="entry name" value="Hydantoinase_B"/>
</dbReference>